<dbReference type="PROSITE" id="PS50176">
    <property type="entry name" value="ARM_REPEAT"/>
    <property type="match status" value="1"/>
</dbReference>
<dbReference type="PANTHER" id="PTHR15599:SF1">
    <property type="entry name" value="RADIAL SPOKE HEAD 14 HOMOLOG"/>
    <property type="match status" value="1"/>
</dbReference>
<dbReference type="InParanoid" id="K7E013"/>
<dbReference type="KEGG" id="mdo:100029023"/>
<dbReference type="Gene3D" id="1.25.10.10">
    <property type="entry name" value="Leucine-rich Repeat Variant"/>
    <property type="match status" value="2"/>
</dbReference>
<name>K7E013_MONDO</name>
<dbReference type="AlphaFoldDB" id="K7E013"/>
<dbReference type="InterPro" id="IPR011989">
    <property type="entry name" value="ARM-like"/>
</dbReference>
<dbReference type="Pfam" id="PF00514">
    <property type="entry name" value="Arm"/>
    <property type="match status" value="1"/>
</dbReference>
<dbReference type="Ensembl" id="ENSMODT00000042223.2">
    <property type="protein sequence ID" value="ENSMODP00000039114.1"/>
    <property type="gene ID" value="ENSMODG00000029129.2"/>
</dbReference>
<dbReference type="HOGENOM" id="CLU_057538_0_0_1"/>
<dbReference type="GeneID" id="100029023"/>
<dbReference type="Bgee" id="ENSMODG00000029129">
    <property type="expression patterns" value="Expressed in spermatocyte and 14 other cell types or tissues"/>
</dbReference>
<dbReference type="eggNOG" id="KOG0167">
    <property type="taxonomic scope" value="Eukaryota"/>
</dbReference>
<dbReference type="Proteomes" id="UP000002280">
    <property type="component" value="Chromosome 3"/>
</dbReference>
<protein>
    <submittedName>
        <fullName evidence="2">Radial spoke head 14 homolog</fullName>
    </submittedName>
</protein>
<dbReference type="SUPFAM" id="SSF48371">
    <property type="entry name" value="ARM repeat"/>
    <property type="match status" value="1"/>
</dbReference>
<dbReference type="InterPro" id="IPR000225">
    <property type="entry name" value="Armadillo"/>
</dbReference>
<dbReference type="GeneTree" id="ENSGT00500000044989"/>
<dbReference type="PANTHER" id="PTHR15599">
    <property type="entry name" value="RTDR1"/>
    <property type="match status" value="1"/>
</dbReference>
<sequence>MASPLISQYLPPDIDPTKVSIAYGRRALPKLNEELNSPDLLTRQRALMALCDLVHDPENAYEAISIGCLNTLKLLLKDADSTVRHKTLEVFYIMASHSVGREGFLKNRIILALAPNLEDPVLLCRRFLHMTYVRLAQVPKGAHAIIASGLIPYLVKKVQIEVEEIKEILLDTLYFCLQWDASQALQSDAVPILHEMLFSLNDVIRSKAARTMMALCMPRDGKKKVWEYNVIPILVSLLNDSNIDVLANAAGALMFATVTTAGKYAALDAGALPLLMNLLDINVVKVRINAIKALTMLAEAPEGRVELLQKVYKFKELRRSSISAISRAATIATKVIEWKP</sequence>
<accession>K7E013</accession>
<evidence type="ECO:0000313" key="3">
    <source>
        <dbReference type="Proteomes" id="UP000002280"/>
    </source>
</evidence>
<evidence type="ECO:0000256" key="1">
    <source>
        <dbReference type="PROSITE-ProRule" id="PRU00259"/>
    </source>
</evidence>
<reference evidence="2" key="3">
    <citation type="submission" date="2025-09" db="UniProtKB">
        <authorList>
            <consortium name="Ensembl"/>
        </authorList>
    </citation>
    <scope>IDENTIFICATION</scope>
</reference>
<dbReference type="InterPro" id="IPR042856">
    <property type="entry name" value="RSP14"/>
</dbReference>
<reference evidence="2" key="2">
    <citation type="submission" date="2025-08" db="UniProtKB">
        <authorList>
            <consortium name="Ensembl"/>
        </authorList>
    </citation>
    <scope>IDENTIFICATION</scope>
</reference>
<proteinExistence type="predicted"/>
<gene>
    <name evidence="2" type="primary">RSPH14</name>
</gene>
<organism evidence="2 3">
    <name type="scientific">Monodelphis domestica</name>
    <name type="common">Gray short-tailed opossum</name>
    <dbReference type="NCBI Taxonomy" id="13616"/>
    <lineage>
        <taxon>Eukaryota</taxon>
        <taxon>Metazoa</taxon>
        <taxon>Chordata</taxon>
        <taxon>Craniata</taxon>
        <taxon>Vertebrata</taxon>
        <taxon>Euteleostomi</taxon>
        <taxon>Mammalia</taxon>
        <taxon>Metatheria</taxon>
        <taxon>Didelphimorphia</taxon>
        <taxon>Didelphidae</taxon>
        <taxon>Monodelphis</taxon>
    </lineage>
</organism>
<evidence type="ECO:0000313" key="2">
    <source>
        <dbReference type="Ensembl" id="ENSMODP00000039114.1"/>
    </source>
</evidence>
<dbReference type="OMA" id="VWQHDVI"/>
<dbReference type="FunCoup" id="K7E013">
    <property type="interactions" value="23"/>
</dbReference>
<keyword evidence="3" id="KW-1185">Reference proteome</keyword>
<feature type="repeat" description="ARM" evidence="1">
    <location>
        <begin position="229"/>
        <end position="271"/>
    </location>
</feature>
<dbReference type="OrthoDB" id="409644at2759"/>
<dbReference type="STRING" id="13616.ENSMODP00000039114"/>
<reference evidence="2 3" key="1">
    <citation type="journal article" date="2007" name="Nature">
        <title>Genome of the marsupial Monodelphis domestica reveals innovation in non-coding sequences.</title>
        <authorList>
            <person name="Mikkelsen T.S."/>
            <person name="Wakefield M.J."/>
            <person name="Aken B."/>
            <person name="Amemiya C.T."/>
            <person name="Chang J.L."/>
            <person name="Duke S."/>
            <person name="Garber M."/>
            <person name="Gentles A.J."/>
            <person name="Goodstadt L."/>
            <person name="Heger A."/>
            <person name="Jurka J."/>
            <person name="Kamal M."/>
            <person name="Mauceli E."/>
            <person name="Searle S.M."/>
            <person name="Sharpe T."/>
            <person name="Baker M.L."/>
            <person name="Batzer M.A."/>
            <person name="Benos P.V."/>
            <person name="Belov K."/>
            <person name="Clamp M."/>
            <person name="Cook A."/>
            <person name="Cuff J."/>
            <person name="Das R."/>
            <person name="Davidow L."/>
            <person name="Deakin J.E."/>
            <person name="Fazzari M.J."/>
            <person name="Glass J.L."/>
            <person name="Grabherr M."/>
            <person name="Greally J.M."/>
            <person name="Gu W."/>
            <person name="Hore T.A."/>
            <person name="Huttley G.A."/>
            <person name="Kleber M."/>
            <person name="Jirtle R.L."/>
            <person name="Koina E."/>
            <person name="Lee J.T."/>
            <person name="Mahony S."/>
            <person name="Marra M.A."/>
            <person name="Miller R.D."/>
            <person name="Nicholls R.D."/>
            <person name="Oda M."/>
            <person name="Papenfuss A.T."/>
            <person name="Parra Z.E."/>
            <person name="Pollock D.D."/>
            <person name="Ray D.A."/>
            <person name="Schein J.E."/>
            <person name="Speed T.P."/>
            <person name="Thompson K."/>
            <person name="VandeBerg J.L."/>
            <person name="Wade C.M."/>
            <person name="Walker J.A."/>
            <person name="Waters P.D."/>
            <person name="Webber C."/>
            <person name="Weidman J.R."/>
            <person name="Xie X."/>
            <person name="Zody M.C."/>
            <person name="Baldwin J."/>
            <person name="Abdouelleil A."/>
            <person name="Abdulkadir J."/>
            <person name="Abebe A."/>
            <person name="Abera B."/>
            <person name="Abreu J."/>
            <person name="Acer S.C."/>
            <person name="Aftuck L."/>
            <person name="Alexander A."/>
            <person name="An P."/>
            <person name="Anderson E."/>
            <person name="Anderson S."/>
            <person name="Arachi H."/>
            <person name="Azer M."/>
            <person name="Bachantsang P."/>
            <person name="Barry A."/>
            <person name="Bayul T."/>
            <person name="Berlin A."/>
            <person name="Bessette D."/>
            <person name="Bloom T."/>
            <person name="Bloom T."/>
            <person name="Boguslavskiy L."/>
            <person name="Bonnet C."/>
            <person name="Boukhgalter B."/>
            <person name="Bourzgui I."/>
            <person name="Brown A."/>
            <person name="Cahill P."/>
            <person name="Channer S."/>
            <person name="Cheshatsang Y."/>
            <person name="Chuda L."/>
            <person name="Citroen M."/>
            <person name="Collymore A."/>
            <person name="Cooke P."/>
            <person name="Costello M."/>
            <person name="D'Aco K."/>
            <person name="Daza R."/>
            <person name="De Haan G."/>
            <person name="DeGray S."/>
            <person name="DeMaso C."/>
            <person name="Dhargay N."/>
            <person name="Dooley K."/>
            <person name="Dooley E."/>
            <person name="Doricent M."/>
            <person name="Dorje P."/>
            <person name="Dorjee K."/>
            <person name="Dupes A."/>
            <person name="Elong R."/>
            <person name="Falk J."/>
            <person name="Farina A."/>
            <person name="Faro S."/>
            <person name="Ferguson D."/>
            <person name="Fisher S."/>
            <person name="Foley C.D."/>
            <person name="Franke A."/>
            <person name="Friedrich D."/>
            <person name="Gadbois L."/>
            <person name="Gearin G."/>
            <person name="Gearin C.R."/>
            <person name="Giannoukos G."/>
            <person name="Goode T."/>
            <person name="Graham J."/>
            <person name="Grandbois E."/>
            <person name="Grewal S."/>
            <person name="Gyaltsen K."/>
            <person name="Hafez N."/>
            <person name="Hagos B."/>
            <person name="Hall J."/>
            <person name="Henson C."/>
            <person name="Hollinger A."/>
            <person name="Honan T."/>
            <person name="Huard M.D."/>
            <person name="Hughes L."/>
            <person name="Hurhula B."/>
            <person name="Husby M.E."/>
            <person name="Kamat A."/>
            <person name="Kanga B."/>
            <person name="Kashin S."/>
            <person name="Khazanovich D."/>
            <person name="Kisner P."/>
            <person name="Lance K."/>
            <person name="Lara M."/>
            <person name="Lee W."/>
            <person name="Lennon N."/>
            <person name="Letendre F."/>
            <person name="LeVine R."/>
            <person name="Lipovsky A."/>
            <person name="Liu X."/>
            <person name="Liu J."/>
            <person name="Liu S."/>
            <person name="Lokyitsang T."/>
            <person name="Lokyitsang Y."/>
            <person name="Lubonja R."/>
            <person name="Lui A."/>
            <person name="MacDonald P."/>
            <person name="Magnisalis V."/>
            <person name="Maru K."/>
            <person name="Matthews C."/>
            <person name="McCusker W."/>
            <person name="McDonough S."/>
            <person name="Mehta T."/>
            <person name="Meldrim J."/>
            <person name="Meneus L."/>
            <person name="Mihai O."/>
            <person name="Mihalev A."/>
            <person name="Mihova T."/>
            <person name="Mittelman R."/>
            <person name="Mlenga V."/>
            <person name="Montmayeur A."/>
            <person name="Mulrain L."/>
            <person name="Navidi A."/>
            <person name="Naylor J."/>
            <person name="Negash T."/>
            <person name="Nguyen T."/>
            <person name="Nguyen N."/>
            <person name="Nicol R."/>
            <person name="Norbu C."/>
            <person name="Norbu N."/>
            <person name="Novod N."/>
            <person name="O'Neill B."/>
            <person name="Osman S."/>
            <person name="Markiewicz E."/>
            <person name="Oyono O.L."/>
            <person name="Patti C."/>
            <person name="Phunkhang P."/>
            <person name="Pierre F."/>
            <person name="Priest M."/>
            <person name="Raghuraman S."/>
            <person name="Rege F."/>
            <person name="Reyes R."/>
            <person name="Rise C."/>
            <person name="Rogov P."/>
            <person name="Ross K."/>
            <person name="Ryan E."/>
            <person name="Settipalli S."/>
            <person name="Shea T."/>
            <person name="Sherpa N."/>
            <person name="Shi L."/>
            <person name="Shih D."/>
            <person name="Sparrow T."/>
            <person name="Spaulding J."/>
            <person name="Stalker J."/>
            <person name="Stange-Thomann N."/>
            <person name="Stavropoulos S."/>
            <person name="Stone C."/>
            <person name="Strader C."/>
            <person name="Tesfaye S."/>
            <person name="Thomson T."/>
            <person name="Thoulutsang Y."/>
            <person name="Thoulutsang D."/>
            <person name="Topham K."/>
            <person name="Topping I."/>
            <person name="Tsamla T."/>
            <person name="Vassiliev H."/>
            <person name="Vo A."/>
            <person name="Wangchuk T."/>
            <person name="Wangdi T."/>
            <person name="Weiand M."/>
            <person name="Wilkinson J."/>
            <person name="Wilson A."/>
            <person name="Yadav S."/>
            <person name="Young G."/>
            <person name="Yu Q."/>
            <person name="Zembek L."/>
            <person name="Zhong D."/>
            <person name="Zimmer A."/>
            <person name="Zwirko Z."/>
            <person name="Jaffe D.B."/>
            <person name="Alvarez P."/>
            <person name="Brockman W."/>
            <person name="Butler J."/>
            <person name="Chin C."/>
            <person name="Gnerre S."/>
            <person name="MacCallum I."/>
            <person name="Graves J.A."/>
            <person name="Ponting C.P."/>
            <person name="Breen M."/>
            <person name="Samollow P.B."/>
            <person name="Lander E.S."/>
            <person name="Lindblad-Toh K."/>
        </authorList>
    </citation>
    <scope>NUCLEOTIDE SEQUENCE [LARGE SCALE GENOMIC DNA]</scope>
</reference>
<dbReference type="SMART" id="SM00185">
    <property type="entry name" value="ARM"/>
    <property type="match status" value="3"/>
</dbReference>
<dbReference type="InterPro" id="IPR016024">
    <property type="entry name" value="ARM-type_fold"/>
</dbReference>
<dbReference type="CTD" id="27156"/>
<dbReference type="RefSeq" id="XP_001378894.1">
    <property type="nucleotide sequence ID" value="XM_001378857.3"/>
</dbReference>